<dbReference type="Proteomes" id="UP000324222">
    <property type="component" value="Unassembled WGS sequence"/>
</dbReference>
<gene>
    <name evidence="1" type="ORF">E2C01_074898</name>
</gene>
<organism evidence="1 2">
    <name type="scientific">Portunus trituberculatus</name>
    <name type="common">Swimming crab</name>
    <name type="synonym">Neptunus trituberculatus</name>
    <dbReference type="NCBI Taxonomy" id="210409"/>
    <lineage>
        <taxon>Eukaryota</taxon>
        <taxon>Metazoa</taxon>
        <taxon>Ecdysozoa</taxon>
        <taxon>Arthropoda</taxon>
        <taxon>Crustacea</taxon>
        <taxon>Multicrustacea</taxon>
        <taxon>Malacostraca</taxon>
        <taxon>Eumalacostraca</taxon>
        <taxon>Eucarida</taxon>
        <taxon>Decapoda</taxon>
        <taxon>Pleocyemata</taxon>
        <taxon>Brachyura</taxon>
        <taxon>Eubrachyura</taxon>
        <taxon>Portunoidea</taxon>
        <taxon>Portunidae</taxon>
        <taxon>Portuninae</taxon>
        <taxon>Portunus</taxon>
    </lineage>
</organism>
<evidence type="ECO:0000313" key="2">
    <source>
        <dbReference type="Proteomes" id="UP000324222"/>
    </source>
</evidence>
<dbReference type="AlphaFoldDB" id="A0A5B7I4N2"/>
<proteinExistence type="predicted"/>
<evidence type="ECO:0000313" key="1">
    <source>
        <dbReference type="EMBL" id="MPC80321.1"/>
    </source>
</evidence>
<accession>A0A5B7I4N2</accession>
<sequence>MVEAEWRQEVEQWSMACLDDDWSKSEAEEATHTVASVCTYAWRVGGKFVWVGGAQDMNVELASRSVKP</sequence>
<keyword evidence="2" id="KW-1185">Reference proteome</keyword>
<dbReference type="EMBL" id="VSRR010053696">
    <property type="protein sequence ID" value="MPC80321.1"/>
    <property type="molecule type" value="Genomic_DNA"/>
</dbReference>
<protein>
    <submittedName>
        <fullName evidence="1">Uncharacterized protein</fullName>
    </submittedName>
</protein>
<reference evidence="1 2" key="1">
    <citation type="submission" date="2019-05" db="EMBL/GenBank/DDBJ databases">
        <title>Another draft genome of Portunus trituberculatus and its Hox gene families provides insights of decapod evolution.</title>
        <authorList>
            <person name="Jeong J.-H."/>
            <person name="Song I."/>
            <person name="Kim S."/>
            <person name="Choi T."/>
            <person name="Kim D."/>
            <person name="Ryu S."/>
            <person name="Kim W."/>
        </authorList>
    </citation>
    <scope>NUCLEOTIDE SEQUENCE [LARGE SCALE GENOMIC DNA]</scope>
    <source>
        <tissue evidence="1">Muscle</tissue>
    </source>
</reference>
<name>A0A5B7I4N2_PORTR</name>
<comment type="caution">
    <text evidence="1">The sequence shown here is derived from an EMBL/GenBank/DDBJ whole genome shotgun (WGS) entry which is preliminary data.</text>
</comment>